<dbReference type="PROSITE" id="PS50879">
    <property type="entry name" value="RNASE_H_1"/>
    <property type="match status" value="1"/>
</dbReference>
<dbReference type="CDD" id="cd09276">
    <property type="entry name" value="Rnase_HI_RT_non_LTR"/>
    <property type="match status" value="1"/>
</dbReference>
<dbReference type="Gene3D" id="3.60.10.10">
    <property type="entry name" value="Endonuclease/exonuclease/phosphatase"/>
    <property type="match status" value="1"/>
</dbReference>
<dbReference type="PROSITE" id="PS50878">
    <property type="entry name" value="RT_POL"/>
    <property type="match status" value="1"/>
</dbReference>
<feature type="region of interest" description="Disordered" evidence="1">
    <location>
        <begin position="16"/>
        <end position="46"/>
    </location>
</feature>
<dbReference type="InterPro" id="IPR012337">
    <property type="entry name" value="RNaseH-like_sf"/>
</dbReference>
<dbReference type="EMBL" id="OAPG01000008">
    <property type="protein sequence ID" value="SNX85027.1"/>
    <property type="molecule type" value="Genomic_DNA"/>
</dbReference>
<accession>A0AAJ4XMK6</accession>
<comment type="caution">
    <text evidence="4">The sequence shown here is derived from an EMBL/GenBank/DDBJ whole genome shotgun (WGS) entry which is preliminary data.</text>
</comment>
<evidence type="ECO:0000256" key="1">
    <source>
        <dbReference type="SAM" id="MobiDB-lite"/>
    </source>
</evidence>
<evidence type="ECO:0000313" key="4">
    <source>
        <dbReference type="EMBL" id="SNX85027.1"/>
    </source>
</evidence>
<evidence type="ECO:0000259" key="2">
    <source>
        <dbReference type="PROSITE" id="PS50878"/>
    </source>
</evidence>
<dbReference type="Pfam" id="PF14529">
    <property type="entry name" value="Exo_endo_phos_2"/>
    <property type="match status" value="1"/>
</dbReference>
<organism evidence="4 5">
    <name type="scientific">Melanopsichium pennsylvanicum</name>
    <dbReference type="NCBI Taxonomy" id="63383"/>
    <lineage>
        <taxon>Eukaryota</taxon>
        <taxon>Fungi</taxon>
        <taxon>Dikarya</taxon>
        <taxon>Basidiomycota</taxon>
        <taxon>Ustilaginomycotina</taxon>
        <taxon>Ustilaginomycetes</taxon>
        <taxon>Ustilaginales</taxon>
        <taxon>Ustilaginaceae</taxon>
        <taxon>Melanopsichium</taxon>
    </lineage>
</organism>
<dbReference type="Gene3D" id="3.30.420.10">
    <property type="entry name" value="Ribonuclease H-like superfamily/Ribonuclease H"/>
    <property type="match status" value="1"/>
</dbReference>
<dbReference type="InterPro" id="IPR000477">
    <property type="entry name" value="RT_dom"/>
</dbReference>
<protein>
    <recommendedName>
        <fullName evidence="6">RNase H type-1 domain-containing protein</fullName>
    </recommendedName>
</protein>
<dbReference type="InterPro" id="IPR002156">
    <property type="entry name" value="RNaseH_domain"/>
</dbReference>
<dbReference type="Pfam" id="PF00078">
    <property type="entry name" value="RVT_1"/>
    <property type="match status" value="1"/>
</dbReference>
<dbReference type="InterPro" id="IPR036691">
    <property type="entry name" value="Endo/exonu/phosph_ase_sf"/>
</dbReference>
<dbReference type="SUPFAM" id="SSF56219">
    <property type="entry name" value="DNase I-like"/>
    <property type="match status" value="1"/>
</dbReference>
<evidence type="ECO:0000313" key="5">
    <source>
        <dbReference type="Proteomes" id="UP001294444"/>
    </source>
</evidence>
<reference evidence="4" key="1">
    <citation type="submission" date="2023-10" db="EMBL/GenBank/DDBJ databases">
        <authorList>
            <person name="Guldener U."/>
        </authorList>
    </citation>
    <scope>NUCLEOTIDE SEQUENCE</scope>
    <source>
        <strain evidence="4">Mp4</strain>
    </source>
</reference>
<gene>
    <name evidence="4" type="ORF">MEPE_03737</name>
</gene>
<proteinExistence type="predicted"/>
<sequence>MAEQTVQLASIQPITRSSSAEVSGAYSRVQSNSDNHGAPISWADDMPKHTTTTIATPSNTTTLARDNCDAITSDERPNSGSPIGAIDQLTSLPAETNAALPIREPTQNNAQRLVDANLLTTSTSQCFPACCTRPDTPSSAANPHLEIFSLLEACASTLQPFLLPPAERGRGALRISELTELAAQVNRAFDLAKLPPATSTVADTSTLLQSLEAKCDAMGQAISSIQQTLTVRNLQQCGPTPPLPNSYAQVAQLGPPLAHATARPQTSGPSRPQPAVAPILISKQRVRDLRITLKTRSLPPTHPARAASPAKLLARLDPAIKSASGFRPLNVTRLASGDLAINFANKEQVASATTTQSTWRPAAFGTDEPMPEIAQQQFAPTHCLVVHGVPSDTNLQEACEDASDRNGACIVNAKWLLGDRRRTQAKHASMVIQFASPADRSKVLEQGNSIAYPIIMAPAQQLAAPSLHIAQLNCHRSTAITHSLLNDSSLDPVDIVLIQEPFAIFQNPISHHRWRAYGSLGPVPPKFQGLPSTQNPIRHPRVITYVHRQWAPGHIRVIEPSHPDLLCIELTLQDGSKVNITNIYNPPGSGSSFPVLLTTLRDLVDRRWQNIIAGDFNTHHPLWSPTYLRISSHAEALINAMTDCNLSLVTPPGLPTYTSSAGSHSTLDLTMASPGLAEKVLYCKLAGQAHGSDHDLVTTCFQLDDSAPKSPDRFNYNKCNWVSLASWLEHEWTAWTHVAGHPLSPEALDTWAEKWTESLRTGVETFCPIRRPSPYARPWWTPDLSTERSSLQRLRRTWQTSRADMDRDAYQQAKRRYKDRIRNAKRTHMRDSLRDASASNMWRLANAARPRARAEVAPLQTPTGSACTTPEQAEVLATEFFPPAPLAPANAPLPAGSHSPGHFPHRSMPWPDFTGPEVLAQIRRASPLTAPGPDGIPWMVLQKISAHWEGLGTVLASLFNHCVAVGYHPSVWKTATTVVIRKPGKPDYRAPNAYRPISLLNTTAKLLEGLVSRRILHAAEELPLLPPAHYGGRPKRATQDALLAIRQFARSAQRNHLCVAILLADVKGAYNAVLPGPLAHDLTAAGIPAHVIKWATSFMANRTTRLSIGGILSDLIPVPVGLPQGSPVSQLLWLFYSSGLVQISVGRQGQSLSTGWVDDWNLIISAPNMETLQDRLRTAGDAAATWALRHGASFDAGKTQVLYMAGPHLARLPVEIGTVQATVQEQSKILGLTFQSNGRWDLHVNSTVAKATRALQALMHWGKRTWGFSYHALRMIYLGGVVPILDYAIPVFVTGPVTTSSTIGASYQRVQRTAAIFITGAFKSTSTTALDFEASLLPVPLRLQLVQARSLLRLLTSPASHPTSQLVDQAQRVPPIRGLGPINALLRDFPTYSAANLERHIPAAPPWQQPPTIKVAASKDEACGWYQWIATTGNASHHIFTDGSKLDGKVGAGVVVTDSAMRTISSSCHRLDDSKTVFTAEVSAIKEAIATALSLSIPGPLNIWSDSQAAVQAIGSRQATDVRIRRLQDQLRSAPFLVTVHWIPGHADIPGNEEADLMAKAGTLLDHAGEQQPSQHSLFRHTLADTLGQWQALWESKGNRKHRSVNTMSPGMARKLHNNLSRAQSSLLVQLRTQHNGLRPYLLWRRVPGITTPLCETCGVPESVLHILILCPRFNAARSVVKSILGMRHAQSLRHLLNNRQAIPLVLRLAQLRFPAYKVGP</sequence>
<feature type="domain" description="Reverse transcriptase" evidence="2">
    <location>
        <begin position="961"/>
        <end position="1234"/>
    </location>
</feature>
<dbReference type="PANTHER" id="PTHR33481:SF1">
    <property type="entry name" value="ENDONUCLEASE_EXONUCLEASE_PHOSPHATASE DOMAIN-CONTAINING PROTEIN-RELATED"/>
    <property type="match status" value="1"/>
</dbReference>
<dbReference type="SUPFAM" id="SSF53098">
    <property type="entry name" value="Ribonuclease H-like"/>
    <property type="match status" value="1"/>
</dbReference>
<name>A0AAJ4XMK6_9BASI</name>
<dbReference type="Pfam" id="PF00075">
    <property type="entry name" value="RNase_H"/>
    <property type="match status" value="1"/>
</dbReference>
<dbReference type="SUPFAM" id="SSF56672">
    <property type="entry name" value="DNA/RNA polymerases"/>
    <property type="match status" value="1"/>
</dbReference>
<dbReference type="GO" id="GO:0004523">
    <property type="term" value="F:RNA-DNA hybrid ribonuclease activity"/>
    <property type="evidence" value="ECO:0007669"/>
    <property type="project" value="InterPro"/>
</dbReference>
<dbReference type="PANTHER" id="PTHR33481">
    <property type="entry name" value="REVERSE TRANSCRIPTASE"/>
    <property type="match status" value="1"/>
</dbReference>
<dbReference type="GO" id="GO:0003676">
    <property type="term" value="F:nucleic acid binding"/>
    <property type="evidence" value="ECO:0007669"/>
    <property type="project" value="InterPro"/>
</dbReference>
<dbReference type="CDD" id="cd01650">
    <property type="entry name" value="RT_nLTR_like"/>
    <property type="match status" value="1"/>
</dbReference>
<dbReference type="InterPro" id="IPR036397">
    <property type="entry name" value="RNaseH_sf"/>
</dbReference>
<dbReference type="Proteomes" id="UP001294444">
    <property type="component" value="Unassembled WGS sequence"/>
</dbReference>
<evidence type="ECO:0000259" key="3">
    <source>
        <dbReference type="PROSITE" id="PS50879"/>
    </source>
</evidence>
<evidence type="ECO:0008006" key="6">
    <source>
        <dbReference type="Google" id="ProtNLM"/>
    </source>
</evidence>
<dbReference type="InterPro" id="IPR005135">
    <property type="entry name" value="Endo/exonuclease/phosphatase"/>
</dbReference>
<feature type="domain" description="RNase H type-1" evidence="3">
    <location>
        <begin position="1433"/>
        <end position="1564"/>
    </location>
</feature>
<keyword evidence="5" id="KW-1185">Reference proteome</keyword>
<dbReference type="InterPro" id="IPR043502">
    <property type="entry name" value="DNA/RNA_pol_sf"/>
</dbReference>